<dbReference type="Proteomes" id="UP001190700">
    <property type="component" value="Unassembled WGS sequence"/>
</dbReference>
<sequence length="294" mass="32893">MMDMETEAEFQSLLNPESEMETVCDVLEPAVESENSKALVVIVSEVESVELLEQTAELDSDKPEVDPHAPIDPEFIKNNTPTKRKSTSTVWDSIRRTRVALPDRARLHASVHVLCGHTYGSSGWDDVDVLSVVEEQVGGEIRAVDLVLEAKNLEAEFLTVFGKWRKQSIDWAAQFPAADLPSEPDLFHHLLKLPIGQLYNALQETGEYGYLPVMASCSVGQLGALNAESFAERVLSCANQVLHDGNTLLGDEELEMIVVLRMNRHYMEYMRANFNHLSRQQFAMSVARDDDECA</sequence>
<feature type="compositionally biased region" description="Polar residues" evidence="1">
    <location>
        <begin position="77"/>
        <end position="88"/>
    </location>
</feature>
<evidence type="ECO:0000313" key="3">
    <source>
        <dbReference type="Proteomes" id="UP001190700"/>
    </source>
</evidence>
<accession>A0AAE0L902</accession>
<protein>
    <submittedName>
        <fullName evidence="2">Uncharacterized protein</fullName>
    </submittedName>
</protein>
<reference evidence="2 3" key="1">
    <citation type="journal article" date="2015" name="Genome Biol. Evol.">
        <title>Comparative Genomics of a Bacterivorous Green Alga Reveals Evolutionary Causalities and Consequences of Phago-Mixotrophic Mode of Nutrition.</title>
        <authorList>
            <person name="Burns J.A."/>
            <person name="Paasch A."/>
            <person name="Narechania A."/>
            <person name="Kim E."/>
        </authorList>
    </citation>
    <scope>NUCLEOTIDE SEQUENCE [LARGE SCALE GENOMIC DNA]</scope>
    <source>
        <strain evidence="2 3">PLY_AMNH</strain>
    </source>
</reference>
<gene>
    <name evidence="2" type="ORF">CYMTET_15742</name>
</gene>
<dbReference type="EMBL" id="LGRX02006731">
    <property type="protein sequence ID" value="KAK3276169.1"/>
    <property type="molecule type" value="Genomic_DNA"/>
</dbReference>
<organism evidence="2 3">
    <name type="scientific">Cymbomonas tetramitiformis</name>
    <dbReference type="NCBI Taxonomy" id="36881"/>
    <lineage>
        <taxon>Eukaryota</taxon>
        <taxon>Viridiplantae</taxon>
        <taxon>Chlorophyta</taxon>
        <taxon>Pyramimonadophyceae</taxon>
        <taxon>Pyramimonadales</taxon>
        <taxon>Pyramimonadaceae</taxon>
        <taxon>Cymbomonas</taxon>
    </lineage>
</organism>
<proteinExistence type="predicted"/>
<name>A0AAE0L902_9CHLO</name>
<dbReference type="AlphaFoldDB" id="A0AAE0L902"/>
<keyword evidence="3" id="KW-1185">Reference proteome</keyword>
<evidence type="ECO:0000313" key="2">
    <source>
        <dbReference type="EMBL" id="KAK3276169.1"/>
    </source>
</evidence>
<feature type="region of interest" description="Disordered" evidence="1">
    <location>
        <begin position="58"/>
        <end position="88"/>
    </location>
</feature>
<comment type="caution">
    <text evidence="2">The sequence shown here is derived from an EMBL/GenBank/DDBJ whole genome shotgun (WGS) entry which is preliminary data.</text>
</comment>
<evidence type="ECO:0000256" key="1">
    <source>
        <dbReference type="SAM" id="MobiDB-lite"/>
    </source>
</evidence>
<feature type="compositionally biased region" description="Basic and acidic residues" evidence="1">
    <location>
        <begin position="59"/>
        <end position="75"/>
    </location>
</feature>